<dbReference type="AlphaFoldDB" id="A0A917MJY0"/>
<reference evidence="6" key="1">
    <citation type="journal article" date="2014" name="Int. J. Syst. Evol. Microbiol.">
        <title>Complete genome sequence of Corynebacterium casei LMG S-19264T (=DSM 44701T), isolated from a smear-ripened cheese.</title>
        <authorList>
            <consortium name="US DOE Joint Genome Institute (JGI-PGF)"/>
            <person name="Walter F."/>
            <person name="Albersmeier A."/>
            <person name="Kalinowski J."/>
            <person name="Ruckert C."/>
        </authorList>
    </citation>
    <scope>NUCLEOTIDE SEQUENCE</scope>
    <source>
        <strain evidence="6">CGMCC 1.12214</strain>
    </source>
</reference>
<comment type="caution">
    <text evidence="6">The sequence shown here is derived from an EMBL/GenBank/DDBJ whole genome shotgun (WGS) entry which is preliminary data.</text>
</comment>
<dbReference type="SUPFAM" id="SSF48695">
    <property type="entry name" value="Multiheme cytochromes"/>
    <property type="match status" value="1"/>
</dbReference>
<sequence>MFLISKWLRREGEAKRLGFGSRHRVGDETALPIFGGIAVTIVTALALTMADPGRGQMGNGPVAAGGIGELSAAAPPDHAGSSACAECHPREHAAWRSSHHARAMAQATPETVRGDFSGLTATAGGATARFIRDGDRFMVETEGRDGKPAVFAVSHSFGLAPLQQYLVTFPDGRLQALPWAWDTRPREAGGQRWFHVYGDDPVPSSDSRHWTRYLQTWNHMCAECHSTALDKGYDAATNTYRTTWSEISVGCEACHGGGRAHVVWARDGAKPGVSLKGFAAAAAVRGPRDWTPDPTTGSPKAGVSRPANGELETCGRCHSRRGQVWPVWAPGQPLADTHRPALLTPDLFEDDGQMKDEVFNDHSFRQSLMFEKGVTCGDCHDVHSGSLKANGAAVCGQCHAPARFEQAAHTGHPAGPKNPTCIDCHMPARTYMVVDRRHDHSFRIPRPDLTASLGTPNTCSSCHSDRPASWAAAAVERWHGPGRKGHQTYAAAFSAARRHEVDAGERLLSVAREPATPAVARATAIEALMGWPSIAAEDVRSTALSDPDPLVRMAAVESFEGGNLDIRRRRLVPLLADPVRSVRLAATAALADQSTDALPAQDRAALLANFAEYEVALRLDADRPEGRAAMARFRLRQGRTADAEAEYLAALRLEPTAVAVSVNLADLYRQTGREAAAEQTLRAAITLSPNAAAPRHALGLVLVRARRIPEAIDSLAAAARLDPGNDRFAYVYGVALYSTGRQAEASAVWRAALQGNPASVEILSALLQEALQAKDNRAARTFAEALAQLRPDDPEYSRLAARFRSSP</sequence>
<dbReference type="Gene3D" id="1.10.1130.10">
    <property type="entry name" value="Flavocytochrome C3, Chain A"/>
    <property type="match status" value="2"/>
</dbReference>
<dbReference type="Pfam" id="PF13435">
    <property type="entry name" value="Cytochrome_C554"/>
    <property type="match status" value="2"/>
</dbReference>
<feature type="domain" description="Cytochrome c-552/4" evidence="5">
    <location>
        <begin position="217"/>
        <end position="256"/>
    </location>
</feature>
<dbReference type="EMBL" id="BMES01000002">
    <property type="protein sequence ID" value="GGH29601.1"/>
    <property type="molecule type" value="Genomic_DNA"/>
</dbReference>
<dbReference type="InterPro" id="IPR011990">
    <property type="entry name" value="TPR-like_helical_dom_sf"/>
</dbReference>
<accession>A0A917MJY0</accession>
<dbReference type="InterPro" id="IPR010177">
    <property type="entry name" value="Paired_CXXCH_1"/>
</dbReference>
<dbReference type="InterPro" id="IPR051829">
    <property type="entry name" value="Multiheme_Cytochr_ET"/>
</dbReference>
<evidence type="ECO:0000313" key="7">
    <source>
        <dbReference type="Proteomes" id="UP000603912"/>
    </source>
</evidence>
<feature type="domain" description="Doubled CXXCH motif" evidence="4">
    <location>
        <begin position="372"/>
        <end position="402"/>
    </location>
</feature>
<dbReference type="Gene3D" id="1.25.40.10">
    <property type="entry name" value="Tetratricopeptide repeat domain"/>
    <property type="match status" value="2"/>
</dbReference>
<reference evidence="6" key="2">
    <citation type="submission" date="2020-09" db="EMBL/GenBank/DDBJ databases">
        <authorList>
            <person name="Sun Q."/>
            <person name="Zhou Y."/>
        </authorList>
    </citation>
    <scope>NUCLEOTIDE SEQUENCE</scope>
    <source>
        <strain evidence="6">CGMCC 1.12214</strain>
    </source>
</reference>
<organism evidence="6 7">
    <name type="scientific">Alsobacter metallidurans</name>
    <dbReference type="NCBI Taxonomy" id="340221"/>
    <lineage>
        <taxon>Bacteria</taxon>
        <taxon>Pseudomonadati</taxon>
        <taxon>Pseudomonadota</taxon>
        <taxon>Alphaproteobacteria</taxon>
        <taxon>Hyphomicrobiales</taxon>
        <taxon>Alsobacteraceae</taxon>
        <taxon>Alsobacter</taxon>
    </lineage>
</organism>
<evidence type="ECO:0000256" key="3">
    <source>
        <dbReference type="SAM" id="Phobius"/>
    </source>
</evidence>
<feature type="domain" description="Cytochrome c-552/4" evidence="5">
    <location>
        <begin position="83"/>
        <end position="110"/>
    </location>
</feature>
<proteinExistence type="predicted"/>
<dbReference type="InterPro" id="IPR011989">
    <property type="entry name" value="ARM-like"/>
</dbReference>
<keyword evidence="3" id="KW-1133">Transmembrane helix</keyword>
<dbReference type="Proteomes" id="UP000603912">
    <property type="component" value="Unassembled WGS sequence"/>
</dbReference>
<evidence type="ECO:0008006" key="8">
    <source>
        <dbReference type="Google" id="ProtNLM"/>
    </source>
</evidence>
<keyword evidence="3" id="KW-0812">Transmembrane</keyword>
<evidence type="ECO:0000256" key="2">
    <source>
        <dbReference type="SAM" id="MobiDB-lite"/>
    </source>
</evidence>
<keyword evidence="3" id="KW-0472">Membrane</keyword>
<protein>
    <recommendedName>
        <fullName evidence="8">Tetratricopeptide repeat protein</fullName>
    </recommendedName>
</protein>
<dbReference type="Gene3D" id="1.25.10.10">
    <property type="entry name" value="Leucine-rich Repeat Variant"/>
    <property type="match status" value="1"/>
</dbReference>
<dbReference type="Pfam" id="PF13432">
    <property type="entry name" value="TPR_16"/>
    <property type="match status" value="2"/>
</dbReference>
<evidence type="ECO:0000259" key="5">
    <source>
        <dbReference type="Pfam" id="PF13435"/>
    </source>
</evidence>
<feature type="region of interest" description="Disordered" evidence="2">
    <location>
        <begin position="286"/>
        <end position="308"/>
    </location>
</feature>
<dbReference type="PANTHER" id="PTHR35038:SF8">
    <property type="entry name" value="C-TYPE POLYHEME CYTOCHROME OMCC"/>
    <property type="match status" value="1"/>
</dbReference>
<keyword evidence="1" id="KW-0732">Signal</keyword>
<feature type="transmembrane region" description="Helical" evidence="3">
    <location>
        <begin position="30"/>
        <end position="50"/>
    </location>
</feature>
<dbReference type="InterPro" id="IPR023155">
    <property type="entry name" value="Cyt_c-552/4"/>
</dbReference>
<dbReference type="InterPro" id="IPR019734">
    <property type="entry name" value="TPR_rpt"/>
</dbReference>
<evidence type="ECO:0000256" key="1">
    <source>
        <dbReference type="ARBA" id="ARBA00022729"/>
    </source>
</evidence>
<name>A0A917MJY0_9HYPH</name>
<dbReference type="SUPFAM" id="SSF48452">
    <property type="entry name" value="TPR-like"/>
    <property type="match status" value="1"/>
</dbReference>
<dbReference type="PANTHER" id="PTHR35038">
    <property type="entry name" value="DISSIMILATORY SULFITE REDUCTASE SIRA"/>
    <property type="match status" value="1"/>
</dbReference>
<dbReference type="InterPro" id="IPR036280">
    <property type="entry name" value="Multihaem_cyt_sf"/>
</dbReference>
<dbReference type="Pfam" id="PF09699">
    <property type="entry name" value="Paired_CXXCH_1"/>
    <property type="match status" value="1"/>
</dbReference>
<keyword evidence="7" id="KW-1185">Reference proteome</keyword>
<gene>
    <name evidence="6" type="ORF">GCM10007036_39640</name>
</gene>
<evidence type="ECO:0000259" key="4">
    <source>
        <dbReference type="Pfam" id="PF09699"/>
    </source>
</evidence>
<dbReference type="RefSeq" id="WP_188519398.1">
    <property type="nucleotide sequence ID" value="NZ_BMES01000002.1"/>
</dbReference>
<evidence type="ECO:0000313" key="6">
    <source>
        <dbReference type="EMBL" id="GGH29601.1"/>
    </source>
</evidence>
<dbReference type="GO" id="GO:0016491">
    <property type="term" value="F:oxidoreductase activity"/>
    <property type="evidence" value="ECO:0007669"/>
    <property type="project" value="TreeGrafter"/>
</dbReference>
<dbReference type="SMART" id="SM00028">
    <property type="entry name" value="TPR"/>
    <property type="match status" value="3"/>
</dbReference>